<dbReference type="Pfam" id="PF10613">
    <property type="entry name" value="Lig_chan-Glu_bd"/>
    <property type="match status" value="1"/>
</dbReference>
<evidence type="ECO:0000256" key="9">
    <source>
        <dbReference type="ARBA" id="ARBA00023136"/>
    </source>
</evidence>
<feature type="domain" description="Ionotropic glutamate receptor C-terminal" evidence="21">
    <location>
        <begin position="439"/>
        <end position="812"/>
    </location>
</feature>
<evidence type="ECO:0000256" key="5">
    <source>
        <dbReference type="ARBA" id="ARBA00022729"/>
    </source>
</evidence>
<evidence type="ECO:0000256" key="2">
    <source>
        <dbReference type="ARBA" id="ARBA00022448"/>
    </source>
</evidence>
<dbReference type="InterPro" id="IPR015683">
    <property type="entry name" value="Ionotropic_Glu_rcpt"/>
</dbReference>
<keyword evidence="6 20" id="KW-1133">Transmembrane helix</keyword>
<feature type="transmembrane region" description="Helical" evidence="20">
    <location>
        <begin position="55"/>
        <end position="76"/>
    </location>
</feature>
<evidence type="ECO:0000256" key="11">
    <source>
        <dbReference type="ARBA" id="ARBA00023180"/>
    </source>
</evidence>
<evidence type="ECO:0000313" key="24">
    <source>
        <dbReference type="Proteomes" id="UP001329430"/>
    </source>
</evidence>
<keyword evidence="9 20" id="KW-0472">Membrane</keyword>
<dbReference type="Pfam" id="PF00060">
    <property type="entry name" value="Lig_chan"/>
    <property type="match status" value="1"/>
</dbReference>
<evidence type="ECO:0000256" key="6">
    <source>
        <dbReference type="ARBA" id="ARBA00022989"/>
    </source>
</evidence>
<dbReference type="InterPro" id="IPR019594">
    <property type="entry name" value="Glu/Gly-bd"/>
</dbReference>
<feature type="domain" description="Ionotropic glutamate receptor L-glutamate and glycine-binding" evidence="22">
    <location>
        <begin position="449"/>
        <end position="516"/>
    </location>
</feature>
<keyword evidence="13" id="KW-1071">Ligand-gated ion channel</keyword>
<keyword evidence="2" id="KW-0813">Transport</keyword>
<dbReference type="InterPro" id="IPR001508">
    <property type="entry name" value="Iono_Glu_rcpt_met"/>
</dbReference>
<comment type="similarity">
    <text evidence="1">Belongs to the glutamate-gated ion channel (TC 1.A.10.1) family.</text>
</comment>
<feature type="transmembrane region" description="Helical" evidence="20">
    <location>
        <begin position="832"/>
        <end position="856"/>
    </location>
</feature>
<evidence type="ECO:0000256" key="8">
    <source>
        <dbReference type="ARBA" id="ARBA00023065"/>
    </source>
</evidence>
<evidence type="ECO:0000256" key="16">
    <source>
        <dbReference type="ARBA" id="ARBA00072754"/>
    </source>
</evidence>
<accession>A0AAN7VN47</accession>
<dbReference type="PANTHER" id="PTHR18966">
    <property type="entry name" value="IONOTROPIC GLUTAMATE RECEPTOR"/>
    <property type="match status" value="1"/>
</dbReference>
<dbReference type="Gene3D" id="1.10.287.70">
    <property type="match status" value="1"/>
</dbReference>
<feature type="site" description="Interaction with the cone snail toxin Con-ikot-ikot" evidence="18">
    <location>
        <position position="795"/>
    </location>
</feature>
<name>A0AAN7VN47_9COLE</name>
<keyword evidence="19" id="KW-1015">Disulfide bond</keyword>
<keyword evidence="24" id="KW-1185">Reference proteome</keyword>
<evidence type="ECO:0000256" key="18">
    <source>
        <dbReference type="PIRSR" id="PIRSR601508-2"/>
    </source>
</evidence>
<evidence type="ECO:0000256" key="3">
    <source>
        <dbReference type="ARBA" id="ARBA00022475"/>
    </source>
</evidence>
<feature type="transmembrane region" description="Helical" evidence="20">
    <location>
        <begin position="648"/>
        <end position="668"/>
    </location>
</feature>
<dbReference type="Pfam" id="PF01094">
    <property type="entry name" value="ANF_receptor"/>
    <property type="match status" value="1"/>
</dbReference>
<evidence type="ECO:0000256" key="17">
    <source>
        <dbReference type="PIRSR" id="PIRSR601508-1"/>
    </source>
</evidence>
<evidence type="ECO:0000256" key="14">
    <source>
        <dbReference type="ARBA" id="ARBA00023303"/>
    </source>
</evidence>
<feature type="binding site" evidence="17">
    <location>
        <position position="749"/>
    </location>
    <ligand>
        <name>L-glutamate</name>
        <dbReference type="ChEBI" id="CHEBI:29985"/>
    </ligand>
</feature>
<feature type="site" description="Crucial to convey clamshell closure to channel opening" evidence="18">
    <location>
        <position position="677"/>
    </location>
</feature>
<dbReference type="FunFam" id="3.40.190.10:FF:000061">
    <property type="entry name" value="Glutamate receptor, ionotropic kainate"/>
    <property type="match status" value="1"/>
</dbReference>
<dbReference type="SMART" id="SM00079">
    <property type="entry name" value="PBPe"/>
    <property type="match status" value="1"/>
</dbReference>
<evidence type="ECO:0000259" key="22">
    <source>
        <dbReference type="SMART" id="SM00918"/>
    </source>
</evidence>
<evidence type="ECO:0000256" key="20">
    <source>
        <dbReference type="SAM" id="Phobius"/>
    </source>
</evidence>
<gene>
    <name evidence="23" type="ORF">RI129_001444</name>
</gene>
<keyword evidence="5" id="KW-0732">Signal</keyword>
<dbReference type="InterPro" id="IPR001828">
    <property type="entry name" value="ANF_lig-bd_rcpt"/>
</dbReference>
<keyword evidence="12" id="KW-0628">Postsynaptic cell membrane</keyword>
<dbReference type="AlphaFoldDB" id="A0AAN7VN47"/>
<dbReference type="PRINTS" id="PR00177">
    <property type="entry name" value="NMDARECEPTOR"/>
</dbReference>
<keyword evidence="7" id="KW-0770">Synapse</keyword>
<dbReference type="GO" id="GO:0045211">
    <property type="term" value="C:postsynaptic membrane"/>
    <property type="evidence" value="ECO:0007669"/>
    <property type="project" value="UniProtKB-SubCell"/>
</dbReference>
<keyword evidence="4 20" id="KW-0812">Transmembrane</keyword>
<keyword evidence="10" id="KW-0675">Receptor</keyword>
<dbReference type="SUPFAM" id="SSF53850">
    <property type="entry name" value="Periplasmic binding protein-like II"/>
    <property type="match status" value="1"/>
</dbReference>
<dbReference type="InterPro" id="IPR028082">
    <property type="entry name" value="Peripla_BP_I"/>
</dbReference>
<evidence type="ECO:0000256" key="15">
    <source>
        <dbReference type="ARBA" id="ARBA00034104"/>
    </source>
</evidence>
<proteinExistence type="inferred from homology"/>
<dbReference type="Gene3D" id="3.40.50.2300">
    <property type="match status" value="2"/>
</dbReference>
<evidence type="ECO:0000313" key="23">
    <source>
        <dbReference type="EMBL" id="KAK5650415.1"/>
    </source>
</evidence>
<feature type="binding site" evidence="17">
    <location>
        <position position="532"/>
    </location>
    <ligand>
        <name>L-glutamate</name>
        <dbReference type="ChEBI" id="CHEBI:29985"/>
    </ligand>
</feature>
<evidence type="ECO:0000256" key="7">
    <source>
        <dbReference type="ARBA" id="ARBA00023018"/>
    </source>
</evidence>
<dbReference type="GO" id="GO:0004970">
    <property type="term" value="F:glutamate-gated receptor activity"/>
    <property type="evidence" value="ECO:0007669"/>
    <property type="project" value="UniProtKB-ARBA"/>
</dbReference>
<evidence type="ECO:0000256" key="10">
    <source>
        <dbReference type="ARBA" id="ARBA00023170"/>
    </source>
</evidence>
<dbReference type="EMBL" id="JAVRBK010000001">
    <property type="protein sequence ID" value="KAK5650415.1"/>
    <property type="molecule type" value="Genomic_DNA"/>
</dbReference>
<sequence>MVLFLVILAAAFSIHLFILLHSLSISIHFFVLCINSAYSELLPLGSRAYFSSLHFLQLAACSITVHFVLFFCARILRISETRLNRLWLCELVEKGIAAIFGPDTSNTNEIVESVAKNLEIPQFQVFWNPKLEQFSAENEYKNSLIFNLFPEPHMLATAFATLLNEMKWKKYAVLYETDEGLIRVQEILKQHGPQDPSVIVRKLTVGTDHRPLLKEMKASSVFQIVLDCESDHILDILEQAREVKLMEEYYSYILTSLDSHSIDLGRLKAAKSNITSLRLIDPNTTEIRMVAQDWELGQLSHNNQHIKVSPESIRTKAALIYDSLNLFTTIFAELDLAQTIEVKPLSCQGNEISDHGLSMSAFIRIRPFPKGRMIGPLSGPLEFNNLGQRTIFTLQIIERSLHHHRVVGVWNSKKPKNINYTISSIEIKEEIKTQVQMKTYRVKSRLQEPYLKIRKAVPGKIFKGNDVYEGYVKDLLDGIADILNATYELSLVEDGYHGNYDPKKREWNGLIKEILDRRADLAVCDLTITYERKKVVDFSMPFMTLGISILHSKARREPPALLSFMNPLSLDVWLYMATAYLGISIIIFLVARLAPGDWENPHPCNQEPEQLENVWGLKNCFWLTMGSIMNQGCDILPKGISTRMVTGMWWFFSLIITASYTANMAAFLTMERMGPTIESAEDLATQSKIRYGIMEKGATETFFKESNVSLYMRMWAQMQQDVPSPFERTNSDGVKRVRASKGLYAFLMESTSLEFERNRHCDLKEVGRWLDIKGYGIAMPVNSIYRTEVSGAVLKMQELGKLHELKEKWWKGKCEKENLETESTARLDLSNVGGVFVVLVGGMVCALSIALLEFLWNVKKTAVQHHLTLREAFIMELKFAVNFKIREKVIHKSSSESRS</sequence>
<feature type="site" description="Interaction with the cone snail toxin Con-ikot-ikot" evidence="18">
    <location>
        <position position="704"/>
    </location>
</feature>
<evidence type="ECO:0000256" key="13">
    <source>
        <dbReference type="ARBA" id="ARBA00023286"/>
    </source>
</evidence>
<reference evidence="23 24" key="1">
    <citation type="journal article" date="2024" name="Insects">
        <title>An Improved Chromosome-Level Genome Assembly of the Firefly Pyrocoelia pectoralis.</title>
        <authorList>
            <person name="Fu X."/>
            <person name="Meyer-Rochow V.B."/>
            <person name="Ballantyne L."/>
            <person name="Zhu X."/>
        </authorList>
    </citation>
    <scope>NUCLEOTIDE SEQUENCE [LARGE SCALE GENOMIC DNA]</scope>
    <source>
        <strain evidence="23">XCY_ONT2</strain>
    </source>
</reference>
<feature type="binding site" evidence="17">
    <location>
        <position position="527"/>
    </location>
    <ligand>
        <name>L-glutamate</name>
        <dbReference type="ChEBI" id="CHEBI:29985"/>
    </ligand>
</feature>
<dbReference type="SUPFAM" id="SSF53822">
    <property type="entry name" value="Periplasmic binding protein-like I"/>
    <property type="match status" value="1"/>
</dbReference>
<keyword evidence="14" id="KW-0407">Ion channel</keyword>
<protein>
    <recommendedName>
        <fullName evidence="16">Glutamate receptor 1</fullName>
    </recommendedName>
</protein>
<feature type="disulfide bond" evidence="19">
    <location>
        <begin position="761"/>
        <end position="814"/>
    </location>
</feature>
<feature type="transmembrane region" description="Helical" evidence="20">
    <location>
        <begin position="572"/>
        <end position="591"/>
    </location>
</feature>
<dbReference type="InterPro" id="IPR001320">
    <property type="entry name" value="Iontro_rcpt_C"/>
</dbReference>
<dbReference type="Gene3D" id="3.40.190.10">
    <property type="entry name" value="Periplasmic binding protein-like II"/>
    <property type="match status" value="2"/>
</dbReference>
<dbReference type="CDD" id="cd06382">
    <property type="entry name" value="PBP1_iGluR_Kainate"/>
    <property type="match status" value="1"/>
</dbReference>
<organism evidence="23 24">
    <name type="scientific">Pyrocoelia pectoralis</name>
    <dbReference type="NCBI Taxonomy" id="417401"/>
    <lineage>
        <taxon>Eukaryota</taxon>
        <taxon>Metazoa</taxon>
        <taxon>Ecdysozoa</taxon>
        <taxon>Arthropoda</taxon>
        <taxon>Hexapoda</taxon>
        <taxon>Insecta</taxon>
        <taxon>Pterygota</taxon>
        <taxon>Neoptera</taxon>
        <taxon>Endopterygota</taxon>
        <taxon>Coleoptera</taxon>
        <taxon>Polyphaga</taxon>
        <taxon>Elateriformia</taxon>
        <taxon>Elateroidea</taxon>
        <taxon>Lampyridae</taxon>
        <taxon>Lampyrinae</taxon>
        <taxon>Pyrocoelia</taxon>
    </lineage>
</organism>
<dbReference type="FunFam" id="1.10.287.70:FF:000064">
    <property type="entry name" value="Glutamate receptor ionotropic, kainate"/>
    <property type="match status" value="1"/>
</dbReference>
<dbReference type="SMART" id="SM00918">
    <property type="entry name" value="Lig_chan-Glu_bd"/>
    <property type="match status" value="1"/>
</dbReference>
<evidence type="ECO:0000256" key="1">
    <source>
        <dbReference type="ARBA" id="ARBA00008685"/>
    </source>
</evidence>
<keyword evidence="11" id="KW-0325">Glycoprotein</keyword>
<comment type="subcellular location">
    <subcellularLocation>
        <location evidence="15">Postsynaptic cell membrane</location>
        <topology evidence="15">Multi-pass membrane protein</topology>
    </subcellularLocation>
</comment>
<keyword evidence="3" id="KW-1003">Cell membrane</keyword>
<evidence type="ECO:0000256" key="19">
    <source>
        <dbReference type="PIRSR" id="PIRSR601508-3"/>
    </source>
</evidence>
<evidence type="ECO:0000259" key="21">
    <source>
        <dbReference type="SMART" id="SM00079"/>
    </source>
</evidence>
<feature type="binding site" evidence="17">
    <location>
        <position position="699"/>
    </location>
    <ligand>
        <name>L-glutamate</name>
        <dbReference type="ChEBI" id="CHEBI:29985"/>
    </ligand>
</feature>
<evidence type="ECO:0000256" key="4">
    <source>
        <dbReference type="ARBA" id="ARBA00022692"/>
    </source>
</evidence>
<dbReference type="Proteomes" id="UP001329430">
    <property type="component" value="Chromosome 1"/>
</dbReference>
<evidence type="ECO:0000256" key="12">
    <source>
        <dbReference type="ARBA" id="ARBA00023257"/>
    </source>
</evidence>
<keyword evidence="8" id="KW-0406">Ion transport</keyword>
<comment type="caution">
    <text evidence="23">The sequence shown here is derived from an EMBL/GenBank/DDBJ whole genome shotgun (WGS) entry which is preliminary data.</text>
</comment>
<dbReference type="FunFam" id="3.40.190.10:FF:000178">
    <property type="entry name" value="Glutamate receptor subunit"/>
    <property type="match status" value="1"/>
</dbReference>
<dbReference type="GO" id="GO:0008328">
    <property type="term" value="C:ionotropic glutamate receptor complex"/>
    <property type="evidence" value="ECO:0007669"/>
    <property type="project" value="UniProtKB-ARBA"/>
</dbReference>